<evidence type="ECO:0000256" key="1">
    <source>
        <dbReference type="SAM" id="Phobius"/>
    </source>
</evidence>
<evidence type="ECO:0000313" key="2">
    <source>
        <dbReference type="EMBL" id="KAJ8319903.1"/>
    </source>
</evidence>
<keyword evidence="1" id="KW-0472">Membrane</keyword>
<evidence type="ECO:0000313" key="3">
    <source>
        <dbReference type="Proteomes" id="UP001217089"/>
    </source>
</evidence>
<feature type="transmembrane region" description="Helical" evidence="1">
    <location>
        <begin position="44"/>
        <end position="67"/>
    </location>
</feature>
<gene>
    <name evidence="2" type="ORF">KUTeg_001490</name>
</gene>
<proteinExistence type="predicted"/>
<name>A0ABQ9FW25_TEGGR</name>
<keyword evidence="1" id="KW-0812">Transmembrane</keyword>
<accession>A0ABQ9FW25</accession>
<organism evidence="2 3">
    <name type="scientific">Tegillarca granosa</name>
    <name type="common">Malaysian cockle</name>
    <name type="synonym">Anadara granosa</name>
    <dbReference type="NCBI Taxonomy" id="220873"/>
    <lineage>
        <taxon>Eukaryota</taxon>
        <taxon>Metazoa</taxon>
        <taxon>Spiralia</taxon>
        <taxon>Lophotrochozoa</taxon>
        <taxon>Mollusca</taxon>
        <taxon>Bivalvia</taxon>
        <taxon>Autobranchia</taxon>
        <taxon>Pteriomorphia</taxon>
        <taxon>Arcoida</taxon>
        <taxon>Arcoidea</taxon>
        <taxon>Arcidae</taxon>
        <taxon>Tegillarca</taxon>
    </lineage>
</organism>
<comment type="caution">
    <text evidence="2">The sequence shown here is derived from an EMBL/GenBank/DDBJ whole genome shotgun (WGS) entry which is preliminary data.</text>
</comment>
<sequence>MLKYVVQVLTDFNIIKKICKKDKYSFMKKEPRSYKAFIYSNCKAYLYAVVINVYFLSIYFLLFLFIFPNCSSRGKNLGSTSLLHSYCDQLTDPMTKIYRQVLYIVVERIINWCSKAQSTSSAHHKSALQGLNTAGVQDSKH</sequence>
<protein>
    <submittedName>
        <fullName evidence="2">Uncharacterized protein</fullName>
    </submittedName>
</protein>
<keyword evidence="1" id="KW-1133">Transmembrane helix</keyword>
<dbReference type="Proteomes" id="UP001217089">
    <property type="component" value="Unassembled WGS sequence"/>
</dbReference>
<keyword evidence="3" id="KW-1185">Reference proteome</keyword>
<dbReference type="EMBL" id="JARBDR010000141">
    <property type="protein sequence ID" value="KAJ8319903.1"/>
    <property type="molecule type" value="Genomic_DNA"/>
</dbReference>
<reference evidence="2 3" key="1">
    <citation type="submission" date="2022-12" db="EMBL/GenBank/DDBJ databases">
        <title>Chromosome-level genome of Tegillarca granosa.</title>
        <authorList>
            <person name="Kim J."/>
        </authorList>
    </citation>
    <scope>NUCLEOTIDE SEQUENCE [LARGE SCALE GENOMIC DNA]</scope>
    <source>
        <strain evidence="2">Teg-2019</strain>
        <tissue evidence="2">Adductor muscle</tissue>
    </source>
</reference>